<dbReference type="Pfam" id="PF03592">
    <property type="entry name" value="Terminase_2"/>
    <property type="match status" value="1"/>
</dbReference>
<accession>A0A117UUN4</accession>
<comment type="caution">
    <text evidence="3">The sequence shown here is derived from an EMBL/GenBank/DDBJ whole genome shotgun (WGS) entry which is preliminary data.</text>
</comment>
<reference evidence="3 4" key="1">
    <citation type="submission" date="2015-10" db="EMBL/GenBank/DDBJ databases">
        <title>Draft genome sequence of Novosphingobium fuchskuhlense DSM 25065 isolated from a surface water sample of the southwest basin of Lake Grosse Fuchskuhle.</title>
        <authorList>
            <person name="Ruckert C."/>
            <person name="Winkler A."/>
            <person name="Glaeser J."/>
            <person name="Grossart H.-P."/>
            <person name="Kalinowski J."/>
            <person name="Glaeser S."/>
        </authorList>
    </citation>
    <scope>NUCLEOTIDE SEQUENCE [LARGE SCALE GENOMIC DNA]</scope>
    <source>
        <strain evidence="3 4">FNE08-7</strain>
    </source>
</reference>
<dbReference type="Proteomes" id="UP000058012">
    <property type="component" value="Unassembled WGS sequence"/>
</dbReference>
<evidence type="ECO:0000313" key="3">
    <source>
        <dbReference type="EMBL" id="KUR71190.1"/>
    </source>
</evidence>
<dbReference type="AlphaFoldDB" id="A0A117UUN4"/>
<evidence type="ECO:0000313" key="4">
    <source>
        <dbReference type="Proteomes" id="UP000058012"/>
    </source>
</evidence>
<gene>
    <name evidence="3" type="ORF">AQZ52_11000</name>
</gene>
<dbReference type="STRING" id="1117702.AQZ52_11000"/>
<dbReference type="EMBL" id="LLZS01000007">
    <property type="protein sequence ID" value="KUR71190.1"/>
    <property type="molecule type" value="Genomic_DNA"/>
</dbReference>
<keyword evidence="1" id="KW-1188">Viral release from host cell</keyword>
<evidence type="ECO:0008006" key="5">
    <source>
        <dbReference type="Google" id="ProtNLM"/>
    </source>
</evidence>
<dbReference type="Gene3D" id="1.10.10.1400">
    <property type="entry name" value="Terminase, small subunit, N-terminal DNA-binding domain, HTH motif"/>
    <property type="match status" value="1"/>
</dbReference>
<organism evidence="3 4">
    <name type="scientific">Novosphingobium fuchskuhlense</name>
    <dbReference type="NCBI Taxonomy" id="1117702"/>
    <lineage>
        <taxon>Bacteria</taxon>
        <taxon>Pseudomonadati</taxon>
        <taxon>Pseudomonadota</taxon>
        <taxon>Alphaproteobacteria</taxon>
        <taxon>Sphingomonadales</taxon>
        <taxon>Sphingomonadaceae</taxon>
        <taxon>Novosphingobium</taxon>
    </lineage>
</organism>
<dbReference type="GO" id="GO:0051276">
    <property type="term" value="P:chromosome organization"/>
    <property type="evidence" value="ECO:0007669"/>
    <property type="project" value="InterPro"/>
</dbReference>
<dbReference type="PANTHER" id="PTHR41328">
    <property type="entry name" value="TERMINASE SMALL SUBUNIT-RELATED"/>
    <property type="match status" value="1"/>
</dbReference>
<dbReference type="InterPro" id="IPR038713">
    <property type="entry name" value="Terminase_Gp1_N_sf"/>
</dbReference>
<name>A0A117UUN4_9SPHN</name>
<sequence>MKIMATLTPKRLRFVEEYLVDLNATQAAIRAGYSARTAQEQSSRLLSNAMVAAAITKAKEERAEATKITAQWVLEKAAQVFEEAHAENDRKNALRALEMCGKHIDVAAFKEAAGTEVNVNIASGLGHFYGEDGEAG</sequence>
<proteinExistence type="predicted"/>
<keyword evidence="2" id="KW-0231">Viral genome packaging</keyword>
<dbReference type="InterPro" id="IPR005335">
    <property type="entry name" value="Terminase_ssu"/>
</dbReference>
<evidence type="ECO:0000256" key="2">
    <source>
        <dbReference type="ARBA" id="ARBA00023219"/>
    </source>
</evidence>
<keyword evidence="4" id="KW-1185">Reference proteome</keyword>
<dbReference type="PANTHER" id="PTHR41328:SF2">
    <property type="entry name" value="TERMINASE SMALL SUBUNIT"/>
    <property type="match status" value="1"/>
</dbReference>
<protein>
    <recommendedName>
        <fullName evidence="5">Terminase</fullName>
    </recommendedName>
</protein>
<dbReference type="InterPro" id="IPR052404">
    <property type="entry name" value="SPP1-like_terminase"/>
</dbReference>
<evidence type="ECO:0000256" key="1">
    <source>
        <dbReference type="ARBA" id="ARBA00022612"/>
    </source>
</evidence>